<gene>
    <name evidence="3" type="ORF">DDB_G0277129</name>
</gene>
<accession>Q86K96</accession>
<name>Q86K96_DICDI</name>
<comment type="caution">
    <text evidence="3">The sequence shown here is derived from an EMBL/GenBank/DDBJ whole genome shotgun (WGS) entry which is preliminary data.</text>
</comment>
<sequence length="170" mass="18773">MKYLLCLDGSKKARQAVESTLKFVNKGDELYFVSVYPPHPNPNENNEPIDSSTIAKMVIEMFSGVPDLVDPDEEKLAKNEQIINSNHKKVNALEEFHYFNNKNLSNDKCKIHYLLVASNDISGSITDVANKYGINCVVLGSTGTSLEKLLIGSVSSKVLRTSHCSVLISP</sequence>
<dbReference type="HOGENOM" id="CLU_1573531_0_0_1"/>
<organism evidence="3 4">
    <name type="scientific">Dictyostelium discoideum</name>
    <name type="common">Social amoeba</name>
    <dbReference type="NCBI Taxonomy" id="44689"/>
    <lineage>
        <taxon>Eukaryota</taxon>
        <taxon>Amoebozoa</taxon>
        <taxon>Evosea</taxon>
        <taxon>Eumycetozoa</taxon>
        <taxon>Dictyostelia</taxon>
        <taxon>Dictyosteliales</taxon>
        <taxon>Dictyosteliaceae</taxon>
        <taxon>Dictyostelium</taxon>
    </lineage>
</organism>
<dbReference type="eggNOG" id="ENOG502RI9U">
    <property type="taxonomic scope" value="Eukaryota"/>
</dbReference>
<evidence type="ECO:0000313" key="4">
    <source>
        <dbReference type="Proteomes" id="UP000002195"/>
    </source>
</evidence>
<evidence type="ECO:0000313" key="3">
    <source>
        <dbReference type="EMBL" id="EAL68876.1"/>
    </source>
</evidence>
<dbReference type="PRINTS" id="PR01438">
    <property type="entry name" value="UNVRSLSTRESS"/>
</dbReference>
<dbReference type="KEGG" id="ddi:DDB_G0277129"/>
<dbReference type="PaxDb" id="44689-DDB0169059"/>
<accession>Q550D6</accession>
<evidence type="ECO:0000259" key="2">
    <source>
        <dbReference type="Pfam" id="PF00582"/>
    </source>
</evidence>
<dbReference type="EMBL" id="AAFI02000019">
    <property type="protein sequence ID" value="EAL68876.1"/>
    <property type="molecule type" value="Genomic_DNA"/>
</dbReference>
<dbReference type="CDD" id="cd00293">
    <property type="entry name" value="USP-like"/>
    <property type="match status" value="1"/>
</dbReference>
<dbReference type="PANTHER" id="PTHR46268">
    <property type="entry name" value="STRESS RESPONSE PROTEIN NHAX"/>
    <property type="match status" value="1"/>
</dbReference>
<dbReference type="PANTHER" id="PTHR46268:SF13">
    <property type="entry name" value="USPA DOMAIN-CONTAINING PROTEIN"/>
    <property type="match status" value="1"/>
</dbReference>
<dbReference type="OMA" id="KMVIEMF"/>
<dbReference type="InterPro" id="IPR006015">
    <property type="entry name" value="Universal_stress_UspA"/>
</dbReference>
<feature type="domain" description="UspA" evidence="2">
    <location>
        <begin position="4"/>
        <end position="168"/>
    </location>
</feature>
<evidence type="ECO:0000256" key="1">
    <source>
        <dbReference type="ARBA" id="ARBA00008791"/>
    </source>
</evidence>
<dbReference type="VEuPathDB" id="AmoebaDB:DDB_G0277129"/>
<proteinExistence type="inferred from homology"/>
<keyword evidence="4" id="KW-1185">Reference proteome</keyword>
<dbReference type="Gene3D" id="3.40.50.620">
    <property type="entry name" value="HUPs"/>
    <property type="match status" value="1"/>
</dbReference>
<reference evidence="3 4" key="1">
    <citation type="journal article" date="2005" name="Nature">
        <title>The genome of the social amoeba Dictyostelium discoideum.</title>
        <authorList>
            <consortium name="The Dictyostelium discoideum Sequencing Consortium"/>
            <person name="Eichinger L."/>
            <person name="Pachebat J.A."/>
            <person name="Glockner G."/>
            <person name="Rajandream M.A."/>
            <person name="Sucgang R."/>
            <person name="Berriman M."/>
            <person name="Song J."/>
            <person name="Olsen R."/>
            <person name="Szafranski K."/>
            <person name="Xu Q."/>
            <person name="Tunggal B."/>
            <person name="Kummerfeld S."/>
            <person name="Madera M."/>
            <person name="Konfortov B.A."/>
            <person name="Rivero F."/>
            <person name="Bankier A.T."/>
            <person name="Lehmann R."/>
            <person name="Hamlin N."/>
            <person name="Davies R."/>
            <person name="Gaudet P."/>
            <person name="Fey P."/>
            <person name="Pilcher K."/>
            <person name="Chen G."/>
            <person name="Saunders D."/>
            <person name="Sodergren E."/>
            <person name="Davis P."/>
            <person name="Kerhornou A."/>
            <person name="Nie X."/>
            <person name="Hall N."/>
            <person name="Anjard C."/>
            <person name="Hemphill L."/>
            <person name="Bason N."/>
            <person name="Farbrother P."/>
            <person name="Desany B."/>
            <person name="Just E."/>
            <person name="Morio T."/>
            <person name="Rost R."/>
            <person name="Churcher C."/>
            <person name="Cooper J."/>
            <person name="Haydock S."/>
            <person name="van Driessche N."/>
            <person name="Cronin A."/>
            <person name="Goodhead I."/>
            <person name="Muzny D."/>
            <person name="Mourier T."/>
            <person name="Pain A."/>
            <person name="Lu M."/>
            <person name="Harper D."/>
            <person name="Lindsay R."/>
            <person name="Hauser H."/>
            <person name="James K."/>
            <person name="Quiles M."/>
            <person name="Madan Babu M."/>
            <person name="Saito T."/>
            <person name="Buchrieser C."/>
            <person name="Wardroper A."/>
            <person name="Felder M."/>
            <person name="Thangavelu M."/>
            <person name="Johnson D."/>
            <person name="Knights A."/>
            <person name="Loulseged H."/>
            <person name="Mungall K."/>
            <person name="Oliver K."/>
            <person name="Price C."/>
            <person name="Quail M.A."/>
            <person name="Urushihara H."/>
            <person name="Hernandez J."/>
            <person name="Rabbinowitsch E."/>
            <person name="Steffen D."/>
            <person name="Sanders M."/>
            <person name="Ma J."/>
            <person name="Kohara Y."/>
            <person name="Sharp S."/>
            <person name="Simmonds M."/>
            <person name="Spiegler S."/>
            <person name="Tivey A."/>
            <person name="Sugano S."/>
            <person name="White B."/>
            <person name="Walker D."/>
            <person name="Woodward J."/>
            <person name="Winckler T."/>
            <person name="Tanaka Y."/>
            <person name="Shaulsky G."/>
            <person name="Schleicher M."/>
            <person name="Weinstock G."/>
            <person name="Rosenthal A."/>
            <person name="Cox E.C."/>
            <person name="Chisholm R.L."/>
            <person name="Gibbs R."/>
            <person name="Loomis W.F."/>
            <person name="Platzer M."/>
            <person name="Kay R.R."/>
            <person name="Williams J."/>
            <person name="Dear P.H."/>
            <person name="Noegel A.A."/>
            <person name="Barrell B."/>
            <person name="Kuspa A."/>
        </authorList>
    </citation>
    <scope>NUCLEOTIDE SEQUENCE [LARGE SCALE GENOMIC DNA]</scope>
    <source>
        <strain evidence="3 4">AX4</strain>
    </source>
</reference>
<dbReference type="InterPro" id="IPR014729">
    <property type="entry name" value="Rossmann-like_a/b/a_fold"/>
</dbReference>
<dbReference type="SUPFAM" id="SSF52402">
    <property type="entry name" value="Adenine nucleotide alpha hydrolases-like"/>
    <property type="match status" value="1"/>
</dbReference>
<dbReference type="InParanoid" id="Q86K96"/>
<comment type="similarity">
    <text evidence="1">Belongs to the universal stress protein A family.</text>
</comment>
<dbReference type="AlphaFoldDB" id="Q86K96"/>
<dbReference type="Pfam" id="PF00582">
    <property type="entry name" value="Usp"/>
    <property type="match status" value="1"/>
</dbReference>
<protein>
    <recommendedName>
        <fullName evidence="2">UspA domain-containing protein</fullName>
    </recommendedName>
</protein>
<dbReference type="RefSeq" id="XP_642806.1">
    <property type="nucleotide sequence ID" value="XM_637714.1"/>
</dbReference>
<dbReference type="Proteomes" id="UP000002195">
    <property type="component" value="Unassembled WGS sequence"/>
</dbReference>
<dbReference type="dictyBase" id="DDB_G0277129"/>
<dbReference type="GeneID" id="8620869"/>
<dbReference type="SMR" id="Q86K96"/>
<dbReference type="InterPro" id="IPR006016">
    <property type="entry name" value="UspA"/>
</dbReference>